<evidence type="ECO:0000313" key="2">
    <source>
        <dbReference type="Proteomes" id="UP000196435"/>
    </source>
</evidence>
<sequence length="140" mass="15411">MGVKMGATRNKHLPSVEQFRTDFPQFTDETKYPDTQIQFRLNLADKQLDEHRLGEMFGYLVELMVAHYMALWSADSRSAARGGAGGANSGVLSAKSVDKVSASYDTGATLNPNAGFWNNTRYGSEFYELLMTFGAGGIQL</sequence>
<gene>
    <name evidence="1" type="ORF">XIS1_1800038</name>
</gene>
<name>A0A1N6MWR4_9GAMM</name>
<dbReference type="InterPro" id="IPR025127">
    <property type="entry name" value="DUF4054"/>
</dbReference>
<reference evidence="2" key="1">
    <citation type="submission" date="2016-12" db="EMBL/GenBank/DDBJ databases">
        <authorList>
            <person name="Gaudriault S."/>
        </authorList>
    </citation>
    <scope>NUCLEOTIDE SEQUENCE [LARGE SCALE GENOMIC DNA]</scope>
    <source>
        <strain evidence="2">HGB1681 (deposited as PTA-6826 in the American Type Culture Collection)</strain>
    </source>
</reference>
<proteinExistence type="predicted"/>
<organism evidence="1 2">
    <name type="scientific">Xenorhabdus innexi</name>
    <dbReference type="NCBI Taxonomy" id="290109"/>
    <lineage>
        <taxon>Bacteria</taxon>
        <taxon>Pseudomonadati</taxon>
        <taxon>Pseudomonadota</taxon>
        <taxon>Gammaproteobacteria</taxon>
        <taxon>Enterobacterales</taxon>
        <taxon>Morganellaceae</taxon>
        <taxon>Xenorhabdus</taxon>
    </lineage>
</organism>
<protein>
    <recommendedName>
        <fullName evidence="3">Bacteriophage protein</fullName>
    </recommendedName>
</protein>
<evidence type="ECO:0000313" key="1">
    <source>
        <dbReference type="EMBL" id="SIP73315.1"/>
    </source>
</evidence>
<dbReference type="Proteomes" id="UP000196435">
    <property type="component" value="Unassembled WGS sequence"/>
</dbReference>
<dbReference type="AlphaFoldDB" id="A0A1N6MWR4"/>
<evidence type="ECO:0008006" key="3">
    <source>
        <dbReference type="Google" id="ProtNLM"/>
    </source>
</evidence>
<dbReference type="EMBL" id="FTLG01000091">
    <property type="protein sequence ID" value="SIP73315.1"/>
    <property type="molecule type" value="Genomic_DNA"/>
</dbReference>
<dbReference type="Pfam" id="PF13262">
    <property type="entry name" value="DUF4054"/>
    <property type="match status" value="1"/>
</dbReference>
<accession>A0A1N6MWR4</accession>